<protein>
    <submittedName>
        <fullName evidence="9">ANTR protein</fullName>
    </submittedName>
</protein>
<keyword evidence="10" id="KW-1185">Reference proteome</keyword>
<dbReference type="OrthoDB" id="9924917at2759"/>
<gene>
    <name evidence="9" type="primary">Antr</name>
    <name evidence="9" type="ORF">BUCABY_R04890</name>
</gene>
<dbReference type="GO" id="GO:0005179">
    <property type="term" value="F:hormone activity"/>
    <property type="evidence" value="ECO:0007669"/>
    <property type="project" value="InterPro"/>
</dbReference>
<keyword evidence="4" id="KW-0165">Cleavage on pair of basic residues</keyword>
<evidence type="ECO:0000256" key="1">
    <source>
        <dbReference type="ARBA" id="ARBA00004613"/>
    </source>
</evidence>
<reference evidence="9 10" key="1">
    <citation type="submission" date="2019-09" db="EMBL/GenBank/DDBJ databases">
        <title>Bird 10,000 Genomes (B10K) Project - Family phase.</title>
        <authorList>
            <person name="Zhang G."/>
        </authorList>
    </citation>
    <scope>NUCLEOTIDE SEQUENCE [LARGE SCALE GENOMIC DNA]</scope>
    <source>
        <strain evidence="9">B10K-DU-012-80</strain>
    </source>
</reference>
<evidence type="ECO:0000313" key="9">
    <source>
        <dbReference type="EMBL" id="NWR63330.1"/>
    </source>
</evidence>
<feature type="chain" id="PRO_5029447374" evidence="7">
    <location>
        <begin position="21"/>
        <end position="108"/>
    </location>
</feature>
<dbReference type="PROSITE" id="PS00259">
    <property type="entry name" value="GASTRIN"/>
    <property type="match status" value="1"/>
</dbReference>
<feature type="non-terminal residue" evidence="9">
    <location>
        <position position="1"/>
    </location>
</feature>
<comment type="caution">
    <text evidence="9">The sequence shown here is derived from an EMBL/GenBank/DDBJ whole genome shotgun (WGS) entry which is preliminary data.</text>
</comment>
<name>A0A7K4YW55_BUCAB</name>
<feature type="non-terminal residue" evidence="9">
    <location>
        <position position="108"/>
    </location>
</feature>
<feature type="domain" description="Gastrin/cholecystokinin peptide hormone" evidence="8">
    <location>
        <begin position="6"/>
        <end position="103"/>
    </location>
</feature>
<sequence length="108" mass="12281">MKVKACIGLILTVTVTVCLCRPMAETLDDAGDLRQLPARLARRDWPESLSQEQKHLISQFLPHIFSAELSDRKGYVHGDKGMEALHDHYYPDWMDFGRRSAEDPVDAV</sequence>
<evidence type="ECO:0000256" key="3">
    <source>
        <dbReference type="ARBA" id="ARBA00022525"/>
    </source>
</evidence>
<evidence type="ECO:0000256" key="5">
    <source>
        <dbReference type="ARBA" id="ARBA00022815"/>
    </source>
</evidence>
<accession>A0A7K4YW55</accession>
<dbReference type="GO" id="GO:0005576">
    <property type="term" value="C:extracellular region"/>
    <property type="evidence" value="ECO:0007669"/>
    <property type="project" value="UniProtKB-SubCell"/>
</dbReference>
<evidence type="ECO:0000313" key="10">
    <source>
        <dbReference type="Proteomes" id="UP000551127"/>
    </source>
</evidence>
<organism evidence="9 10">
    <name type="scientific">Bucorvus abyssinicus</name>
    <name type="common">Northern ground-hornbill</name>
    <name type="synonym">Abyssinian ground-hornbill</name>
    <dbReference type="NCBI Taxonomy" id="153643"/>
    <lineage>
        <taxon>Eukaryota</taxon>
        <taxon>Metazoa</taxon>
        <taxon>Chordata</taxon>
        <taxon>Craniata</taxon>
        <taxon>Vertebrata</taxon>
        <taxon>Euteleostomi</taxon>
        <taxon>Archelosauria</taxon>
        <taxon>Archosauria</taxon>
        <taxon>Dinosauria</taxon>
        <taxon>Saurischia</taxon>
        <taxon>Theropoda</taxon>
        <taxon>Coelurosauria</taxon>
        <taxon>Aves</taxon>
        <taxon>Neognathae</taxon>
        <taxon>Neoaves</taxon>
        <taxon>Telluraves</taxon>
        <taxon>Coraciimorphae</taxon>
        <taxon>Bucerotiformes</taxon>
        <taxon>Bucorvidae</taxon>
        <taxon>Bucorvus</taxon>
    </lineage>
</organism>
<evidence type="ECO:0000256" key="4">
    <source>
        <dbReference type="ARBA" id="ARBA00022685"/>
    </source>
</evidence>
<dbReference type="Pfam" id="PF00918">
    <property type="entry name" value="Gastrin"/>
    <property type="match status" value="1"/>
</dbReference>
<keyword evidence="3" id="KW-0964">Secreted</keyword>
<evidence type="ECO:0000256" key="2">
    <source>
        <dbReference type="ARBA" id="ARBA00006273"/>
    </source>
</evidence>
<feature type="signal peptide" evidence="7">
    <location>
        <begin position="1"/>
        <end position="20"/>
    </location>
</feature>
<evidence type="ECO:0000256" key="6">
    <source>
        <dbReference type="RuleBase" id="RU004362"/>
    </source>
</evidence>
<evidence type="ECO:0000256" key="7">
    <source>
        <dbReference type="SAM" id="SignalP"/>
    </source>
</evidence>
<keyword evidence="5" id="KW-0027">Amidation</keyword>
<evidence type="ECO:0000259" key="8">
    <source>
        <dbReference type="Pfam" id="PF00918"/>
    </source>
</evidence>
<dbReference type="EMBL" id="VYZL01004194">
    <property type="protein sequence ID" value="NWR63330.1"/>
    <property type="molecule type" value="Genomic_DNA"/>
</dbReference>
<dbReference type="AlphaFoldDB" id="A0A7K4YW55"/>
<proteinExistence type="inferred from homology"/>
<comment type="similarity">
    <text evidence="2 6">Belongs to the gastrin/cholecystokinin family.</text>
</comment>
<keyword evidence="7" id="KW-0732">Signal</keyword>
<comment type="subcellular location">
    <subcellularLocation>
        <location evidence="1 6">Secreted</location>
    </subcellularLocation>
</comment>
<dbReference type="InterPro" id="IPR013152">
    <property type="entry name" value="Gastrin/cholecystokinin_CS"/>
</dbReference>
<dbReference type="Proteomes" id="UP000551127">
    <property type="component" value="Unassembled WGS sequence"/>
</dbReference>
<dbReference type="InterPro" id="IPR001651">
    <property type="entry name" value="Gastrin/CCK"/>
</dbReference>